<evidence type="ECO:0000256" key="2">
    <source>
        <dbReference type="SAM" id="Phobius"/>
    </source>
</evidence>
<keyword evidence="4" id="KW-1185">Reference proteome</keyword>
<organism evidence="3 4">
    <name type="scientific">Kitasatospora herbaricolor</name>
    <dbReference type="NCBI Taxonomy" id="68217"/>
    <lineage>
        <taxon>Bacteria</taxon>
        <taxon>Bacillati</taxon>
        <taxon>Actinomycetota</taxon>
        <taxon>Actinomycetes</taxon>
        <taxon>Kitasatosporales</taxon>
        <taxon>Streptomycetaceae</taxon>
        <taxon>Kitasatospora</taxon>
    </lineage>
</organism>
<keyword evidence="2" id="KW-1133">Transmembrane helix</keyword>
<dbReference type="Proteomes" id="UP001432014">
    <property type="component" value="Chromosome"/>
</dbReference>
<evidence type="ECO:0000313" key="3">
    <source>
        <dbReference type="EMBL" id="WUS57804.1"/>
    </source>
</evidence>
<evidence type="ECO:0000256" key="1">
    <source>
        <dbReference type="SAM" id="MobiDB-lite"/>
    </source>
</evidence>
<protein>
    <recommendedName>
        <fullName evidence="5">Integral membrane protein</fullName>
    </recommendedName>
</protein>
<dbReference type="EMBL" id="CP108482">
    <property type="protein sequence ID" value="WUS57804.1"/>
    <property type="molecule type" value="Genomic_DNA"/>
</dbReference>
<evidence type="ECO:0000313" key="4">
    <source>
        <dbReference type="Proteomes" id="UP001432014"/>
    </source>
</evidence>
<name>A0ABZ1WAE3_9ACTN</name>
<accession>A0ABZ1WAE3</accession>
<feature type="compositionally biased region" description="Low complexity" evidence="1">
    <location>
        <begin position="388"/>
        <end position="404"/>
    </location>
</feature>
<feature type="transmembrane region" description="Helical" evidence="2">
    <location>
        <begin position="58"/>
        <end position="77"/>
    </location>
</feature>
<sequence length="567" mass="58384">MAAVETARARAQAVLRVRGRAVAAAVLPAAVAVVLLAGRVTGRLGAPGSPDVAAWDAVRWAVCAVAAATLLVAGLVARARRTAAVPQTPAVPLSRADAPELYRLIGELADRLEVPAPSAIALTPDCDSWLEDVPVPRAGRRAARGRGDTPPPAPVLVIGSPFLWWMRAGELRALLAPVVAGTAAAADPDIAAARRFVRGLDASLDSGADTGSALDPGPAPEAGAGPRARRGTRLLTDRITRRLLGACREHSAELERAVAGWASEQAKAVDYGLRIAAQEQVGLAYAGWDRMLTRVALPAWKLGRHPCHLNAGVVAALTELSRRDRLAADGYGTRLGDRPACDLLEEPGTVDAAVSLLAAELFFGSPEAPSAAGTAPAPASAPAPPSAPASAAPGGPGGDCSPAAAAEGWKELDWADYPTEVVDLGWRTRAADLQAALDRLAPQARPGAPTLTRLLSRLSDGDGEPLAAALAGQLARTGRPPSLLEPVRSGRDLLVEHVTAMVCCAAVDTAGGTPGMDWLDGPVLLIGGVRRSDLAEPVAQAVEQGQDGPLRAWLDAAGVRLEKPVRL</sequence>
<proteinExistence type="predicted"/>
<feature type="region of interest" description="Disordered" evidence="1">
    <location>
        <begin position="368"/>
        <end position="404"/>
    </location>
</feature>
<feature type="transmembrane region" description="Helical" evidence="2">
    <location>
        <begin position="21"/>
        <end position="38"/>
    </location>
</feature>
<feature type="region of interest" description="Disordered" evidence="1">
    <location>
        <begin position="207"/>
        <end position="230"/>
    </location>
</feature>
<keyword evidence="2" id="KW-0472">Membrane</keyword>
<reference evidence="3 4" key="1">
    <citation type="submission" date="2022-10" db="EMBL/GenBank/DDBJ databases">
        <title>The complete genomes of actinobacterial strains from the NBC collection.</title>
        <authorList>
            <person name="Joergensen T.S."/>
            <person name="Alvarez Arevalo M."/>
            <person name="Sterndorff E.B."/>
            <person name="Faurdal D."/>
            <person name="Vuksanovic O."/>
            <person name="Mourched A.-S."/>
            <person name="Charusanti P."/>
            <person name="Shaw S."/>
            <person name="Blin K."/>
            <person name="Weber T."/>
        </authorList>
    </citation>
    <scope>NUCLEOTIDE SEQUENCE [LARGE SCALE GENOMIC DNA]</scope>
    <source>
        <strain evidence="3 4">NBC_01247</strain>
    </source>
</reference>
<dbReference type="RefSeq" id="WP_329496395.1">
    <property type="nucleotide sequence ID" value="NZ_CP108460.1"/>
</dbReference>
<feature type="compositionally biased region" description="Low complexity" evidence="1">
    <location>
        <begin position="368"/>
        <end position="378"/>
    </location>
</feature>
<evidence type="ECO:0008006" key="5">
    <source>
        <dbReference type="Google" id="ProtNLM"/>
    </source>
</evidence>
<gene>
    <name evidence="3" type="ORF">OG469_21195</name>
</gene>
<keyword evidence="2" id="KW-0812">Transmembrane</keyword>